<organism evidence="9 10">
    <name type="scientific">Roseomonas elaeocarpi</name>
    <dbReference type="NCBI Taxonomy" id="907779"/>
    <lineage>
        <taxon>Bacteria</taxon>
        <taxon>Pseudomonadati</taxon>
        <taxon>Pseudomonadota</taxon>
        <taxon>Alphaproteobacteria</taxon>
        <taxon>Acetobacterales</taxon>
        <taxon>Roseomonadaceae</taxon>
        <taxon>Roseomonas</taxon>
    </lineage>
</organism>
<dbReference type="SUPFAM" id="SSF143081">
    <property type="entry name" value="BB1717-like"/>
    <property type="match status" value="1"/>
</dbReference>
<evidence type="ECO:0000256" key="1">
    <source>
        <dbReference type="ARBA" id="ARBA00008136"/>
    </source>
</evidence>
<evidence type="ECO:0000256" key="5">
    <source>
        <dbReference type="ARBA" id="ARBA00023124"/>
    </source>
</evidence>
<dbReference type="Pfam" id="PF02586">
    <property type="entry name" value="SRAP"/>
    <property type="match status" value="1"/>
</dbReference>
<evidence type="ECO:0000256" key="7">
    <source>
        <dbReference type="ARBA" id="ARBA00023239"/>
    </source>
</evidence>
<keyword evidence="2 8" id="KW-0645">Protease</keyword>
<dbReference type="PANTHER" id="PTHR13604">
    <property type="entry name" value="DC12-RELATED"/>
    <property type="match status" value="1"/>
</dbReference>
<evidence type="ECO:0000256" key="4">
    <source>
        <dbReference type="ARBA" id="ARBA00022801"/>
    </source>
</evidence>
<keyword evidence="5" id="KW-0190">Covalent protein-DNA linkage</keyword>
<sequence>MCGRYFLQRDPSKTREFFDTSNDTPNLPPSWNVAPTQDSLVVRRDPEGGGRHLGVLRWGLVPRWAKDASGAAKLMNARAEGVAEKPSFRDAFARRRCLVPADGFYEWRTEGPGPKQPYAVALRSDEPMALAGLWEGWKQPDGTWLRTYTIVTTEAEGGITALHHRTPVILPRQHWAAWLGEEEADRDALLPLLRAVPEQALRVWPVSKRVNRFAENDRTLLQHVGDAQPPDGLDDPPAWALAPAEAAAVQEPR</sequence>
<evidence type="ECO:0000256" key="8">
    <source>
        <dbReference type="RuleBase" id="RU364100"/>
    </source>
</evidence>
<proteinExistence type="inferred from homology"/>
<accession>A0ABV6JPZ0</accession>
<keyword evidence="10" id="KW-1185">Reference proteome</keyword>
<comment type="caution">
    <text evidence="9">The sequence shown here is derived from an EMBL/GenBank/DDBJ whole genome shotgun (WGS) entry which is preliminary data.</text>
</comment>
<keyword evidence="7" id="KW-0456">Lyase</keyword>
<dbReference type="RefSeq" id="WP_377043241.1">
    <property type="nucleotide sequence ID" value="NZ_JBHLUN010000003.1"/>
</dbReference>
<comment type="similarity">
    <text evidence="1 8">Belongs to the SOS response-associated peptidase family.</text>
</comment>
<gene>
    <name evidence="9" type="ORF">ACFFGY_04650</name>
</gene>
<dbReference type="InterPro" id="IPR003738">
    <property type="entry name" value="SRAP"/>
</dbReference>
<keyword evidence="6" id="KW-0238">DNA-binding</keyword>
<protein>
    <recommendedName>
        <fullName evidence="8">Abasic site processing protein</fullName>
        <ecNumber evidence="8">3.4.-.-</ecNumber>
    </recommendedName>
</protein>
<dbReference type="Gene3D" id="3.90.1680.10">
    <property type="entry name" value="SOS response associated peptidase-like"/>
    <property type="match status" value="1"/>
</dbReference>
<dbReference type="PANTHER" id="PTHR13604:SF0">
    <property type="entry name" value="ABASIC SITE PROCESSING PROTEIN HMCES"/>
    <property type="match status" value="1"/>
</dbReference>
<keyword evidence="3" id="KW-0227">DNA damage</keyword>
<reference evidence="9 10" key="1">
    <citation type="submission" date="2024-09" db="EMBL/GenBank/DDBJ databases">
        <authorList>
            <person name="Sun Q."/>
            <person name="Mori K."/>
        </authorList>
    </citation>
    <scope>NUCLEOTIDE SEQUENCE [LARGE SCALE GENOMIC DNA]</scope>
    <source>
        <strain evidence="9 10">TBRC 5777</strain>
    </source>
</reference>
<name>A0ABV6JPZ0_9PROT</name>
<evidence type="ECO:0000256" key="3">
    <source>
        <dbReference type="ARBA" id="ARBA00022763"/>
    </source>
</evidence>
<evidence type="ECO:0000256" key="6">
    <source>
        <dbReference type="ARBA" id="ARBA00023125"/>
    </source>
</evidence>
<evidence type="ECO:0000256" key="2">
    <source>
        <dbReference type="ARBA" id="ARBA00022670"/>
    </source>
</evidence>
<keyword evidence="4 8" id="KW-0378">Hydrolase</keyword>
<dbReference type="Proteomes" id="UP001589865">
    <property type="component" value="Unassembled WGS sequence"/>
</dbReference>
<dbReference type="EC" id="3.4.-.-" evidence="8"/>
<dbReference type="InterPro" id="IPR036590">
    <property type="entry name" value="SRAP-like"/>
</dbReference>
<evidence type="ECO:0000313" key="9">
    <source>
        <dbReference type="EMBL" id="MFC0407525.1"/>
    </source>
</evidence>
<dbReference type="EMBL" id="JBHLUN010000003">
    <property type="protein sequence ID" value="MFC0407525.1"/>
    <property type="molecule type" value="Genomic_DNA"/>
</dbReference>
<evidence type="ECO:0000313" key="10">
    <source>
        <dbReference type="Proteomes" id="UP001589865"/>
    </source>
</evidence>